<dbReference type="GO" id="GO:0003777">
    <property type="term" value="F:microtubule motor activity"/>
    <property type="evidence" value="ECO:0007669"/>
    <property type="project" value="InterPro"/>
</dbReference>
<organism evidence="8">
    <name type="scientific">Trepomonas sp. PC1</name>
    <dbReference type="NCBI Taxonomy" id="1076344"/>
    <lineage>
        <taxon>Eukaryota</taxon>
        <taxon>Metamonada</taxon>
        <taxon>Diplomonadida</taxon>
        <taxon>Hexamitidae</taxon>
        <taxon>Hexamitinae</taxon>
        <taxon>Trepomonas</taxon>
    </lineage>
</organism>
<evidence type="ECO:0000313" key="8">
    <source>
        <dbReference type="EMBL" id="JAP93301.1"/>
    </source>
</evidence>
<reference evidence="8" key="1">
    <citation type="submission" date="2015-07" db="EMBL/GenBank/DDBJ databases">
        <title>Adaptation to a free-living lifestyle via gene acquisitions in the diplomonad Trepomonas sp. PC1.</title>
        <authorList>
            <person name="Xu F."/>
            <person name="Jerlstrom-Hultqvist J."/>
            <person name="Kolisko M."/>
            <person name="Simpson A.G.B."/>
            <person name="Roger A.J."/>
            <person name="Svard S.G."/>
            <person name="Andersson J.O."/>
        </authorList>
    </citation>
    <scope>NUCLEOTIDE SEQUENCE</scope>
    <source>
        <strain evidence="8">PC1</strain>
    </source>
</reference>
<evidence type="ECO:0000256" key="3">
    <source>
        <dbReference type="ARBA" id="ARBA00022741"/>
    </source>
</evidence>
<proteinExistence type="inferred from homology"/>
<dbReference type="GO" id="GO:0005875">
    <property type="term" value="C:microtubule associated complex"/>
    <property type="evidence" value="ECO:0007669"/>
    <property type="project" value="TreeGrafter"/>
</dbReference>
<dbReference type="EMBL" id="GDID01003305">
    <property type="protein sequence ID" value="JAP93301.1"/>
    <property type="molecule type" value="Transcribed_RNA"/>
</dbReference>
<feature type="non-terminal residue" evidence="8">
    <location>
        <position position="98"/>
    </location>
</feature>
<evidence type="ECO:0000256" key="1">
    <source>
        <dbReference type="ARBA" id="ARBA00004496"/>
    </source>
</evidence>
<dbReference type="PANTHER" id="PTHR47969:SF15">
    <property type="entry name" value="CHROMOSOME-ASSOCIATED KINESIN KIF4A-RELATED"/>
    <property type="match status" value="1"/>
</dbReference>
<feature type="non-terminal residue" evidence="8">
    <location>
        <position position="1"/>
    </location>
</feature>
<dbReference type="GO" id="GO:0007052">
    <property type="term" value="P:mitotic spindle organization"/>
    <property type="evidence" value="ECO:0007669"/>
    <property type="project" value="TreeGrafter"/>
</dbReference>
<accession>A0A146KCX4</accession>
<dbReference type="InterPro" id="IPR027640">
    <property type="entry name" value="Kinesin-like_fam"/>
</dbReference>
<sequence length="98" mass="11067">PQDALLSGKSNNFLTPTSGLIPRVINQLFSELNAQQLQFDIKMSYLQIYKDQVFDLLSSSIQPLKFQSLSVKSTEIDINHPTQVFTQIIKGIKTRQVA</sequence>
<dbReference type="Gene3D" id="3.40.850.10">
    <property type="entry name" value="Kinesin motor domain"/>
    <property type="match status" value="1"/>
</dbReference>
<dbReference type="GO" id="GO:0007018">
    <property type="term" value="P:microtubule-based movement"/>
    <property type="evidence" value="ECO:0007669"/>
    <property type="project" value="InterPro"/>
</dbReference>
<protein>
    <submittedName>
        <fullName evidence="8">Kinesin-like protein</fullName>
    </submittedName>
</protein>
<dbReference type="GO" id="GO:0051231">
    <property type="term" value="P:spindle elongation"/>
    <property type="evidence" value="ECO:0007669"/>
    <property type="project" value="TreeGrafter"/>
</dbReference>
<dbReference type="InterPro" id="IPR001752">
    <property type="entry name" value="Kinesin_motor_dom"/>
</dbReference>
<dbReference type="SUPFAM" id="SSF52540">
    <property type="entry name" value="P-loop containing nucleoside triphosphate hydrolases"/>
    <property type="match status" value="1"/>
</dbReference>
<evidence type="ECO:0000256" key="6">
    <source>
        <dbReference type="PROSITE-ProRule" id="PRU00283"/>
    </source>
</evidence>
<keyword evidence="5" id="KW-0175">Coiled coil</keyword>
<keyword evidence="3" id="KW-0547">Nucleotide-binding</keyword>
<dbReference type="InterPro" id="IPR036961">
    <property type="entry name" value="Kinesin_motor_dom_sf"/>
</dbReference>
<dbReference type="GO" id="GO:0008017">
    <property type="term" value="F:microtubule binding"/>
    <property type="evidence" value="ECO:0007669"/>
    <property type="project" value="InterPro"/>
</dbReference>
<dbReference type="PANTHER" id="PTHR47969">
    <property type="entry name" value="CHROMOSOME-ASSOCIATED KINESIN KIF4A-RELATED"/>
    <property type="match status" value="1"/>
</dbReference>
<dbReference type="InterPro" id="IPR027417">
    <property type="entry name" value="P-loop_NTPase"/>
</dbReference>
<keyword evidence="4" id="KW-0067">ATP-binding</keyword>
<gene>
    <name evidence="8" type="ORF">TPC1_14469</name>
</gene>
<comment type="similarity">
    <text evidence="6">Belongs to the TRAFAC class myosin-kinesin ATPase superfamily. Kinesin family.</text>
</comment>
<evidence type="ECO:0000259" key="7">
    <source>
        <dbReference type="PROSITE" id="PS50067"/>
    </source>
</evidence>
<comment type="caution">
    <text evidence="6">Lacks conserved residue(s) required for the propagation of feature annotation.</text>
</comment>
<dbReference type="PROSITE" id="PS50067">
    <property type="entry name" value="KINESIN_MOTOR_2"/>
    <property type="match status" value="1"/>
</dbReference>
<comment type="subcellular location">
    <subcellularLocation>
        <location evidence="1">Cytoplasm</location>
    </subcellularLocation>
</comment>
<name>A0A146KCX4_9EUKA</name>
<evidence type="ECO:0000256" key="4">
    <source>
        <dbReference type="ARBA" id="ARBA00022840"/>
    </source>
</evidence>
<evidence type="ECO:0000256" key="2">
    <source>
        <dbReference type="ARBA" id="ARBA00022490"/>
    </source>
</evidence>
<dbReference type="GO" id="GO:0005737">
    <property type="term" value="C:cytoplasm"/>
    <property type="evidence" value="ECO:0007669"/>
    <property type="project" value="UniProtKB-SubCell"/>
</dbReference>
<evidence type="ECO:0000256" key="5">
    <source>
        <dbReference type="ARBA" id="ARBA00023054"/>
    </source>
</evidence>
<dbReference type="GO" id="GO:0005524">
    <property type="term" value="F:ATP binding"/>
    <property type="evidence" value="ECO:0007669"/>
    <property type="project" value="UniProtKB-KW"/>
</dbReference>
<feature type="domain" description="Kinesin motor" evidence="7">
    <location>
        <begin position="1"/>
        <end position="98"/>
    </location>
</feature>
<dbReference type="AlphaFoldDB" id="A0A146KCX4"/>
<keyword evidence="2" id="KW-0963">Cytoplasm</keyword>
<dbReference type="Pfam" id="PF00225">
    <property type="entry name" value="Kinesin"/>
    <property type="match status" value="1"/>
</dbReference>